<evidence type="ECO:0000313" key="2">
    <source>
        <dbReference type="Proteomes" id="UP000886501"/>
    </source>
</evidence>
<proteinExistence type="predicted"/>
<gene>
    <name evidence="1" type="ORF">BDM02DRAFT_3104710</name>
</gene>
<evidence type="ECO:0000313" key="1">
    <source>
        <dbReference type="EMBL" id="KAF9643202.1"/>
    </source>
</evidence>
<sequence length="72" mass="8339">YPQGYNVETFCLGHKRFVSPLHIPAFDHLLLVSSEGDPVLKAWDWMMGKEKYDISIQESVEPFIAMKGKKRQ</sequence>
<dbReference type="EMBL" id="MU118266">
    <property type="protein sequence ID" value="KAF9643202.1"/>
    <property type="molecule type" value="Genomic_DNA"/>
</dbReference>
<keyword evidence="2" id="KW-1185">Reference proteome</keyword>
<accession>A0ACB6Z0Z1</accession>
<organism evidence="1 2">
    <name type="scientific">Thelephora ganbajun</name>
    <name type="common">Ganba fungus</name>
    <dbReference type="NCBI Taxonomy" id="370292"/>
    <lineage>
        <taxon>Eukaryota</taxon>
        <taxon>Fungi</taxon>
        <taxon>Dikarya</taxon>
        <taxon>Basidiomycota</taxon>
        <taxon>Agaricomycotina</taxon>
        <taxon>Agaricomycetes</taxon>
        <taxon>Thelephorales</taxon>
        <taxon>Thelephoraceae</taxon>
        <taxon>Thelephora</taxon>
    </lineage>
</organism>
<protein>
    <submittedName>
        <fullName evidence="1">Uncharacterized protein</fullName>
    </submittedName>
</protein>
<dbReference type="Proteomes" id="UP000886501">
    <property type="component" value="Unassembled WGS sequence"/>
</dbReference>
<feature type="non-terminal residue" evidence="1">
    <location>
        <position position="1"/>
    </location>
</feature>
<name>A0ACB6Z0Z1_THEGA</name>
<reference evidence="1" key="2">
    <citation type="journal article" date="2020" name="Nat. Commun.">
        <title>Large-scale genome sequencing of mycorrhizal fungi provides insights into the early evolution of symbiotic traits.</title>
        <authorList>
            <person name="Miyauchi S."/>
            <person name="Kiss E."/>
            <person name="Kuo A."/>
            <person name="Drula E."/>
            <person name="Kohler A."/>
            <person name="Sanchez-Garcia M."/>
            <person name="Morin E."/>
            <person name="Andreopoulos B."/>
            <person name="Barry K.W."/>
            <person name="Bonito G."/>
            <person name="Buee M."/>
            <person name="Carver A."/>
            <person name="Chen C."/>
            <person name="Cichocki N."/>
            <person name="Clum A."/>
            <person name="Culley D."/>
            <person name="Crous P.W."/>
            <person name="Fauchery L."/>
            <person name="Girlanda M."/>
            <person name="Hayes R.D."/>
            <person name="Keri Z."/>
            <person name="LaButti K."/>
            <person name="Lipzen A."/>
            <person name="Lombard V."/>
            <person name="Magnuson J."/>
            <person name="Maillard F."/>
            <person name="Murat C."/>
            <person name="Nolan M."/>
            <person name="Ohm R.A."/>
            <person name="Pangilinan J."/>
            <person name="Pereira M.F."/>
            <person name="Perotto S."/>
            <person name="Peter M."/>
            <person name="Pfister S."/>
            <person name="Riley R."/>
            <person name="Sitrit Y."/>
            <person name="Stielow J.B."/>
            <person name="Szollosi G."/>
            <person name="Zifcakova L."/>
            <person name="Stursova M."/>
            <person name="Spatafora J.W."/>
            <person name="Tedersoo L."/>
            <person name="Vaario L.M."/>
            <person name="Yamada A."/>
            <person name="Yan M."/>
            <person name="Wang P."/>
            <person name="Xu J."/>
            <person name="Bruns T."/>
            <person name="Baldrian P."/>
            <person name="Vilgalys R."/>
            <person name="Dunand C."/>
            <person name="Henrissat B."/>
            <person name="Grigoriev I.V."/>
            <person name="Hibbett D."/>
            <person name="Nagy L.G."/>
            <person name="Martin F.M."/>
        </authorList>
    </citation>
    <scope>NUCLEOTIDE SEQUENCE</scope>
    <source>
        <strain evidence="1">P2</strain>
    </source>
</reference>
<comment type="caution">
    <text evidence="1">The sequence shown here is derived from an EMBL/GenBank/DDBJ whole genome shotgun (WGS) entry which is preliminary data.</text>
</comment>
<reference evidence="1" key="1">
    <citation type="submission" date="2019-10" db="EMBL/GenBank/DDBJ databases">
        <authorList>
            <consortium name="DOE Joint Genome Institute"/>
            <person name="Kuo A."/>
            <person name="Miyauchi S."/>
            <person name="Kiss E."/>
            <person name="Drula E."/>
            <person name="Kohler A."/>
            <person name="Sanchez-Garcia M."/>
            <person name="Andreopoulos B."/>
            <person name="Barry K.W."/>
            <person name="Bonito G."/>
            <person name="Buee M."/>
            <person name="Carver A."/>
            <person name="Chen C."/>
            <person name="Cichocki N."/>
            <person name="Clum A."/>
            <person name="Culley D."/>
            <person name="Crous P.W."/>
            <person name="Fauchery L."/>
            <person name="Girlanda M."/>
            <person name="Hayes R."/>
            <person name="Keri Z."/>
            <person name="Labutti K."/>
            <person name="Lipzen A."/>
            <person name="Lombard V."/>
            <person name="Magnuson J."/>
            <person name="Maillard F."/>
            <person name="Morin E."/>
            <person name="Murat C."/>
            <person name="Nolan M."/>
            <person name="Ohm R."/>
            <person name="Pangilinan J."/>
            <person name="Pereira M."/>
            <person name="Perotto S."/>
            <person name="Peter M."/>
            <person name="Riley R."/>
            <person name="Sitrit Y."/>
            <person name="Stielow B."/>
            <person name="Szollosi G."/>
            <person name="Zifcakova L."/>
            <person name="Stursova M."/>
            <person name="Spatafora J.W."/>
            <person name="Tedersoo L."/>
            <person name="Vaario L.-M."/>
            <person name="Yamada A."/>
            <person name="Yan M."/>
            <person name="Wang P."/>
            <person name="Xu J."/>
            <person name="Bruns T."/>
            <person name="Baldrian P."/>
            <person name="Vilgalys R."/>
            <person name="Henrissat B."/>
            <person name="Grigoriev I.V."/>
            <person name="Hibbett D."/>
            <person name="Nagy L.G."/>
            <person name="Martin F.M."/>
        </authorList>
    </citation>
    <scope>NUCLEOTIDE SEQUENCE</scope>
    <source>
        <strain evidence="1">P2</strain>
    </source>
</reference>